<dbReference type="GO" id="GO:0006654">
    <property type="term" value="P:phosphatidic acid biosynthetic process"/>
    <property type="evidence" value="ECO:0007669"/>
    <property type="project" value="TreeGrafter"/>
</dbReference>
<organism evidence="6 7">
    <name type="scientific">Lasiodiplodia theobromae</name>
    <dbReference type="NCBI Taxonomy" id="45133"/>
    <lineage>
        <taxon>Eukaryota</taxon>
        <taxon>Fungi</taxon>
        <taxon>Dikarya</taxon>
        <taxon>Ascomycota</taxon>
        <taxon>Pezizomycotina</taxon>
        <taxon>Dothideomycetes</taxon>
        <taxon>Dothideomycetes incertae sedis</taxon>
        <taxon>Botryosphaeriales</taxon>
        <taxon>Botryosphaeriaceae</taxon>
        <taxon>Lasiodiplodia</taxon>
    </lineage>
</organism>
<dbReference type="InterPro" id="IPR002347">
    <property type="entry name" value="SDR_fam"/>
</dbReference>
<evidence type="ECO:0000313" key="6">
    <source>
        <dbReference type="EMBL" id="KAB2571475.1"/>
    </source>
</evidence>
<dbReference type="GO" id="GO:0005811">
    <property type="term" value="C:lipid droplet"/>
    <property type="evidence" value="ECO:0007669"/>
    <property type="project" value="TreeGrafter"/>
</dbReference>
<dbReference type="Gene3D" id="3.40.50.720">
    <property type="entry name" value="NAD(P)-binding Rossmann-like Domain"/>
    <property type="match status" value="1"/>
</dbReference>
<keyword evidence="3" id="KW-0560">Oxidoreductase</keyword>
<proteinExistence type="inferred from homology"/>
<evidence type="ECO:0000256" key="2">
    <source>
        <dbReference type="ARBA" id="ARBA00022857"/>
    </source>
</evidence>
<gene>
    <name evidence="6" type="primary">cctT</name>
    <name evidence="6" type="ORF">DBV05_g9858</name>
</gene>
<accession>A0A5N5D1C3</accession>
<dbReference type="GO" id="GO:0004806">
    <property type="term" value="F:triacylglycerol lipase activity"/>
    <property type="evidence" value="ECO:0007669"/>
    <property type="project" value="TreeGrafter"/>
</dbReference>
<evidence type="ECO:0000256" key="1">
    <source>
        <dbReference type="ARBA" id="ARBA00006484"/>
    </source>
</evidence>
<comment type="caution">
    <text evidence="6">The sequence shown here is derived from an EMBL/GenBank/DDBJ whole genome shotgun (WGS) entry which is preliminary data.</text>
</comment>
<dbReference type="EMBL" id="VCHE01000100">
    <property type="protein sequence ID" value="KAB2571475.1"/>
    <property type="molecule type" value="Genomic_DNA"/>
</dbReference>
<dbReference type="SUPFAM" id="SSF51735">
    <property type="entry name" value="NAD(P)-binding Rossmann-fold domains"/>
    <property type="match status" value="1"/>
</dbReference>
<dbReference type="Pfam" id="PF00106">
    <property type="entry name" value="adh_short"/>
    <property type="match status" value="1"/>
</dbReference>
<dbReference type="GO" id="GO:0019433">
    <property type="term" value="P:triglyceride catabolic process"/>
    <property type="evidence" value="ECO:0007669"/>
    <property type="project" value="TreeGrafter"/>
</dbReference>
<evidence type="ECO:0000259" key="5">
    <source>
        <dbReference type="SMART" id="SM00822"/>
    </source>
</evidence>
<dbReference type="CDD" id="cd05374">
    <property type="entry name" value="17beta-HSD-like_SDR_c"/>
    <property type="match status" value="1"/>
</dbReference>
<dbReference type="InterPro" id="IPR057326">
    <property type="entry name" value="KR_dom"/>
</dbReference>
<evidence type="ECO:0000313" key="7">
    <source>
        <dbReference type="Proteomes" id="UP000325902"/>
    </source>
</evidence>
<sequence>MSSPKTVLITGCSDGGIGPALAKEFQSRGCHVFATARNPAKMESLRDVPNVTLLPLDVSSPESISAAVAAISAQTGGTLDYLINNAGALYVTPVLDFDMQKAKALFDVNVWGVAAVTQAFSPLLISAKGCVVNISSLASIMYAPYYGIYAASKAALNSISETLRLELQPFDVRVVTVISGAVESKVFQNGPPLQLPENSFYTPAQKEIAERAAGKDTEKVTPVKVGDYARTLVGDILGGAHGKVYRGRSATLVSFLSGWMPTFLFDWISKLDTGLEKIEKPKQQ</sequence>
<dbReference type="Proteomes" id="UP000325902">
    <property type="component" value="Unassembled WGS sequence"/>
</dbReference>
<dbReference type="InterPro" id="IPR036291">
    <property type="entry name" value="NAD(P)-bd_dom_sf"/>
</dbReference>
<dbReference type="PANTHER" id="PTHR44169">
    <property type="entry name" value="NADPH-DEPENDENT 1-ACYLDIHYDROXYACETONE PHOSPHATE REDUCTASE"/>
    <property type="match status" value="1"/>
</dbReference>
<dbReference type="GO" id="GO:0005783">
    <property type="term" value="C:endoplasmic reticulum"/>
    <property type="evidence" value="ECO:0007669"/>
    <property type="project" value="TreeGrafter"/>
</dbReference>
<dbReference type="InterPro" id="IPR020904">
    <property type="entry name" value="Sc_DH/Rdtase_CS"/>
</dbReference>
<reference evidence="6 7" key="1">
    <citation type="journal article" date="2019" name="Sci. Rep.">
        <title>A multi-omics analysis of the grapevine pathogen Lasiodiplodia theobromae reveals that temperature affects the expression of virulence- and pathogenicity-related genes.</title>
        <authorList>
            <person name="Felix C."/>
            <person name="Meneses R."/>
            <person name="Goncalves M.F.M."/>
            <person name="Tilleman L."/>
            <person name="Duarte A.S."/>
            <person name="Jorrin-Novo J.V."/>
            <person name="Van de Peer Y."/>
            <person name="Deforce D."/>
            <person name="Van Nieuwerburgh F."/>
            <person name="Esteves A.C."/>
            <person name="Alves A."/>
        </authorList>
    </citation>
    <scope>NUCLEOTIDE SEQUENCE [LARGE SCALE GENOMIC DNA]</scope>
    <source>
        <strain evidence="6 7">LA-SOL3</strain>
    </source>
</reference>
<name>A0A5N5D1C3_9PEZI</name>
<dbReference type="AlphaFoldDB" id="A0A5N5D1C3"/>
<dbReference type="PRINTS" id="PR00080">
    <property type="entry name" value="SDRFAMILY"/>
</dbReference>
<dbReference type="GO" id="GO:0000140">
    <property type="term" value="F:acylglycerone-phosphate reductase (NADP+) activity"/>
    <property type="evidence" value="ECO:0007669"/>
    <property type="project" value="TreeGrafter"/>
</dbReference>
<keyword evidence="7" id="KW-1185">Reference proteome</keyword>
<dbReference type="OrthoDB" id="2102561at2759"/>
<evidence type="ECO:0000256" key="4">
    <source>
        <dbReference type="RuleBase" id="RU000363"/>
    </source>
</evidence>
<evidence type="ECO:0000256" key="3">
    <source>
        <dbReference type="ARBA" id="ARBA00023002"/>
    </source>
</evidence>
<dbReference type="SMART" id="SM00822">
    <property type="entry name" value="PKS_KR"/>
    <property type="match status" value="1"/>
</dbReference>
<dbReference type="PRINTS" id="PR00081">
    <property type="entry name" value="GDHRDH"/>
</dbReference>
<feature type="domain" description="Ketoreductase" evidence="5">
    <location>
        <begin position="5"/>
        <end position="181"/>
    </location>
</feature>
<keyword evidence="2" id="KW-0521">NADP</keyword>
<protein>
    <submittedName>
        <fullName evidence="6">Short-chain dehydrogenase cctT</fullName>
    </submittedName>
</protein>
<comment type="similarity">
    <text evidence="1 4">Belongs to the short-chain dehydrogenases/reductases (SDR) family.</text>
</comment>
<dbReference type="PANTHER" id="PTHR44169:SF6">
    <property type="entry name" value="NADPH-DEPENDENT 1-ACYLDIHYDROXYACETONE PHOSPHATE REDUCTASE"/>
    <property type="match status" value="1"/>
</dbReference>
<dbReference type="PROSITE" id="PS00061">
    <property type="entry name" value="ADH_SHORT"/>
    <property type="match status" value="1"/>
</dbReference>